<dbReference type="InterPro" id="IPR028010">
    <property type="entry name" value="GSAP_C_dom"/>
</dbReference>
<reference evidence="2 3" key="1">
    <citation type="submission" date="2019-09" db="EMBL/GenBank/DDBJ databases">
        <title>Bird 10,000 Genomes (B10K) Project - Family phase.</title>
        <authorList>
            <person name="Zhang G."/>
        </authorList>
    </citation>
    <scope>NUCLEOTIDE SEQUENCE [LARGE SCALE GENOMIC DNA]</scope>
    <source>
        <strain evidence="2">B10K-DU-002-03</strain>
        <tissue evidence="2">Muscle</tissue>
    </source>
</reference>
<dbReference type="GO" id="GO:1902004">
    <property type="term" value="P:positive regulation of amyloid-beta formation"/>
    <property type="evidence" value="ECO:0007669"/>
    <property type="project" value="TreeGrafter"/>
</dbReference>
<organism evidence="2 3">
    <name type="scientific">Serilophus lunatus</name>
    <name type="common">silver-breasted broadbill</name>
    <dbReference type="NCBI Taxonomy" id="239386"/>
    <lineage>
        <taxon>Eukaryota</taxon>
        <taxon>Metazoa</taxon>
        <taxon>Chordata</taxon>
        <taxon>Craniata</taxon>
        <taxon>Vertebrata</taxon>
        <taxon>Euteleostomi</taxon>
        <taxon>Archelosauria</taxon>
        <taxon>Archosauria</taxon>
        <taxon>Dinosauria</taxon>
        <taxon>Saurischia</taxon>
        <taxon>Theropoda</taxon>
        <taxon>Coelurosauria</taxon>
        <taxon>Aves</taxon>
        <taxon>Neognathae</taxon>
        <taxon>Neoaves</taxon>
        <taxon>Telluraves</taxon>
        <taxon>Australaves</taxon>
        <taxon>Passeriformes</taxon>
        <taxon>Eurylaimidae</taxon>
        <taxon>Serilophus</taxon>
    </lineage>
</organism>
<evidence type="ECO:0000313" key="2">
    <source>
        <dbReference type="EMBL" id="NXM72653.1"/>
    </source>
</evidence>
<proteinExistence type="predicted"/>
<dbReference type="PANTHER" id="PTHR13630">
    <property type="entry name" value="GAMMA-SECRETASE-ACTIVATING PROTEIN"/>
    <property type="match status" value="1"/>
</dbReference>
<dbReference type="InterPro" id="IPR026172">
    <property type="entry name" value="GSAP_fam"/>
</dbReference>
<dbReference type="Pfam" id="PF14959">
    <property type="entry name" value="GSAP-16"/>
    <property type="match status" value="1"/>
</dbReference>
<evidence type="ECO:0000313" key="3">
    <source>
        <dbReference type="Proteomes" id="UP000553648"/>
    </source>
</evidence>
<dbReference type="Proteomes" id="UP000553648">
    <property type="component" value="Unassembled WGS sequence"/>
</dbReference>
<accession>A0A7L1D6T4</accession>
<dbReference type="PANTHER" id="PTHR13630:SF1">
    <property type="entry name" value="GAMMA-SECRETASE-ACTIVATING PROTEIN"/>
    <property type="match status" value="1"/>
</dbReference>
<dbReference type="GO" id="GO:0005802">
    <property type="term" value="C:trans-Golgi network"/>
    <property type="evidence" value="ECO:0007669"/>
    <property type="project" value="TreeGrafter"/>
</dbReference>
<dbReference type="EMBL" id="VXBA01003293">
    <property type="protein sequence ID" value="NXM72653.1"/>
    <property type="molecule type" value="Genomic_DNA"/>
</dbReference>
<gene>
    <name evidence="2" type="primary">Gsap</name>
    <name evidence="2" type="ORF">SERLUN_R10748</name>
</gene>
<feature type="non-terminal residue" evidence="2">
    <location>
        <position position="1"/>
    </location>
</feature>
<name>A0A7L1D6T4_9PASS</name>
<sequence>ALYIVNVERNGKIIYTWKGNQRNTHIGLYDLQTKQNEHLYMFEKDLHIISCSVNNERTLLAVSFRQYTEEETASQLLQSVSKYLTLLIEIHPINNVRVLKAVDSCVRVQFLYPVEDRNASTENRLLLVSEDKYIEQFDIRVVAEEEHKVVIQKSGQLPRAKVADDVLWAQWDMMEQRLFYIVPKESKSTLRCVQFYPDENFNSILESHMDISVNDTQLKLVNFGYDYCQDQDVSSKCLNLQVFTSKAGGLCVCCCLASDTPDEIMYSIYFLHKGYNKTFTVSLERTESHQLKEVAFMNLDYYVAAYLPGQFLHLLNIQHPDLLCYSLFLTGEDARIDMLQNHSIRSLLVSTVLDCEAGSLYSMGISESALLQLLWKSKQDCERLAALHCALLYFQHTEDLEMQIIHWISENLSTCHSFDPIQEFIIASLYCRMCPEAQNLDKLLPYTSLLDWIGVVPRVICATDIIPLPVLDFQNSKGFWEKLNSNLESVKYAEPHLHYHNNVLRREWRILSEEVRSILIGVLLCSFWDFCLFTNQREERRTTAYLRNIFENAKKVLSHLDTWESEARLVPLFEEEDYQQQLLMGLMVAQLKDHLMRHLQYVGKKKIDQIVLDYVANLLNLVHRIMKEVWRRYQLHSCVFCFDERGSAGEFAVFHIMSRILEAANGMCMPLPPGFHTLHLGLGVRCLPLHTLLHYIDNGVLQLTETCVRKLLKELDDTEQNEKLKFSIVMRLPEALGQKVCQFWNHPINANLIARKYVKFLLEKLGNKQYSRPIPERFSVPVEFLPLNYLTNMLAEIENQGVHPYEKQDHVNARFVEETALKHTMTLLGLKYS</sequence>
<evidence type="ECO:0000259" key="1">
    <source>
        <dbReference type="Pfam" id="PF14959"/>
    </source>
</evidence>
<comment type="caution">
    <text evidence="2">The sequence shown here is derived from an EMBL/GenBank/DDBJ whole genome shotgun (WGS) entry which is preliminary data.</text>
</comment>
<dbReference type="AlphaFoldDB" id="A0A7L1D6T4"/>
<protein>
    <submittedName>
        <fullName evidence="2">GSAP protein</fullName>
    </submittedName>
</protein>
<feature type="non-terminal residue" evidence="2">
    <location>
        <position position="833"/>
    </location>
</feature>
<feature type="domain" description="Gamma-secretase-activating protein C-terminal" evidence="1">
    <location>
        <begin position="619"/>
        <end position="726"/>
    </location>
</feature>
<dbReference type="OrthoDB" id="9997853at2759"/>
<keyword evidence="3" id="KW-1185">Reference proteome</keyword>